<gene>
    <name evidence="1" type="ORF">BGT96224V316_LOCUS1659</name>
</gene>
<dbReference type="EMBL" id="LR026985">
    <property type="protein sequence ID" value="VCU40421.1"/>
    <property type="molecule type" value="Genomic_DNA"/>
</dbReference>
<reference evidence="1 2" key="1">
    <citation type="submission" date="2018-08" db="EMBL/GenBank/DDBJ databases">
        <authorList>
            <person name="Muller C M."/>
        </authorList>
    </citation>
    <scope>NUCLEOTIDE SEQUENCE [LARGE SCALE GENOMIC DNA]</scope>
</reference>
<evidence type="ECO:0000313" key="2">
    <source>
        <dbReference type="Proteomes" id="UP000324639"/>
    </source>
</evidence>
<keyword evidence="2" id="KW-1185">Reference proteome</keyword>
<accession>A0A9X9L9W3</accession>
<evidence type="ECO:0000313" key="1">
    <source>
        <dbReference type="EMBL" id="VCU40421.1"/>
    </source>
</evidence>
<dbReference type="Proteomes" id="UP000324639">
    <property type="component" value="Chromosome Bgt_-02"/>
</dbReference>
<organism evidence="1 2">
    <name type="scientific">Blumeria graminis f. sp. tritici</name>
    <dbReference type="NCBI Taxonomy" id="62690"/>
    <lineage>
        <taxon>Eukaryota</taxon>
        <taxon>Fungi</taxon>
        <taxon>Dikarya</taxon>
        <taxon>Ascomycota</taxon>
        <taxon>Pezizomycotina</taxon>
        <taxon>Leotiomycetes</taxon>
        <taxon>Erysiphales</taxon>
        <taxon>Erysiphaceae</taxon>
        <taxon>Blumeria</taxon>
    </lineage>
</organism>
<dbReference type="AlphaFoldDB" id="A0A9X9L9W3"/>
<sequence>MPNITSSQGTSVRYFTRSPYVDFCVDLSCMDYTRSFGFSIARVHTARVKSV</sequence>
<proteinExistence type="predicted"/>
<name>A0A9X9L9W3_BLUGR</name>
<protein>
    <submittedName>
        <fullName evidence="1">Bgt-51449</fullName>
    </submittedName>
</protein>